<name>A0A2J0Z9K1_RHIML</name>
<gene>
    <name evidence="3" type="ORF">CEJ86_03210</name>
</gene>
<dbReference type="PANTHER" id="PTHR43574">
    <property type="entry name" value="EPIMERASE-RELATED"/>
    <property type="match status" value="1"/>
</dbReference>
<keyword evidence="1" id="KW-0520">NAD</keyword>
<reference evidence="3 4" key="1">
    <citation type="submission" date="2017-06" db="EMBL/GenBank/DDBJ databases">
        <title>Ensifer strains isolated from leguminous trees and herbs display diverse denitrification phenotypes with some acting as strong N2O sinks.</title>
        <authorList>
            <person name="Woliy K."/>
            <person name="Mania D."/>
            <person name="Bakken L.R."/>
            <person name="Frostegard A."/>
        </authorList>
    </citation>
    <scope>NUCLEOTIDE SEQUENCE [LARGE SCALE GENOMIC DNA]</scope>
    <source>
        <strain evidence="3 4">AC50a</strain>
    </source>
</reference>
<dbReference type="Gene3D" id="3.40.50.720">
    <property type="entry name" value="NAD(P)-binding Rossmann-like Domain"/>
    <property type="match status" value="1"/>
</dbReference>
<sequence length="291" mass="31586">MNVLILGAGYSGTAIASALSPLATSVTGTTRSAEKLPRLQAAGIRPILFDGTEISDELEDAMRETTHLVQSIAPGRDGDPMFRAGTPPLADLLPRLEWVGYLSTVGVYGDHGGAWVTEDTPLNPVSQRSLERVEAENAWLEHGAQHDIPVAVLRLAGIYGPGRNAFRNLAEGTARRVIKPNQVFNRIRVEDIGAASAFLAKRGVSGIFNVTDDEPAPPQDVVQEAARLMGVEPPPEIPFETADMSPMARSFYGENKRVSNARLRQAGFDPEFPNYRVSLAQLWTSGTWNRN</sequence>
<protein>
    <submittedName>
        <fullName evidence="3">NAD(P)-dependent oxidoreductase</fullName>
    </submittedName>
</protein>
<evidence type="ECO:0000313" key="4">
    <source>
        <dbReference type="Proteomes" id="UP000231987"/>
    </source>
</evidence>
<dbReference type="EMBL" id="NJGD01000001">
    <property type="protein sequence ID" value="PJR17193.1"/>
    <property type="molecule type" value="Genomic_DNA"/>
</dbReference>
<dbReference type="RefSeq" id="WP_100669810.1">
    <property type="nucleotide sequence ID" value="NZ_NJGD01000001.1"/>
</dbReference>
<proteinExistence type="predicted"/>
<comment type="caution">
    <text evidence="3">The sequence shown here is derived from an EMBL/GenBank/DDBJ whole genome shotgun (WGS) entry which is preliminary data.</text>
</comment>
<dbReference type="Proteomes" id="UP000231987">
    <property type="component" value="Unassembled WGS sequence"/>
</dbReference>
<evidence type="ECO:0000259" key="2">
    <source>
        <dbReference type="Pfam" id="PF01370"/>
    </source>
</evidence>
<organism evidence="3 4">
    <name type="scientific">Rhizobium meliloti</name>
    <name type="common">Ensifer meliloti</name>
    <name type="synonym">Sinorhizobium meliloti</name>
    <dbReference type="NCBI Taxonomy" id="382"/>
    <lineage>
        <taxon>Bacteria</taxon>
        <taxon>Pseudomonadati</taxon>
        <taxon>Pseudomonadota</taxon>
        <taxon>Alphaproteobacteria</taxon>
        <taxon>Hyphomicrobiales</taxon>
        <taxon>Rhizobiaceae</taxon>
        <taxon>Sinorhizobium/Ensifer group</taxon>
        <taxon>Sinorhizobium</taxon>
    </lineage>
</organism>
<dbReference type="SUPFAM" id="SSF51735">
    <property type="entry name" value="NAD(P)-binding Rossmann-fold domains"/>
    <property type="match status" value="1"/>
</dbReference>
<evidence type="ECO:0000313" key="3">
    <source>
        <dbReference type="EMBL" id="PJR17193.1"/>
    </source>
</evidence>
<dbReference type="InterPro" id="IPR036291">
    <property type="entry name" value="NAD(P)-bd_dom_sf"/>
</dbReference>
<dbReference type="CDD" id="cd05266">
    <property type="entry name" value="SDR_a4"/>
    <property type="match status" value="1"/>
</dbReference>
<dbReference type="Pfam" id="PF01370">
    <property type="entry name" value="Epimerase"/>
    <property type="match status" value="1"/>
</dbReference>
<dbReference type="AlphaFoldDB" id="A0A2J0Z9K1"/>
<evidence type="ECO:0000256" key="1">
    <source>
        <dbReference type="ARBA" id="ARBA00023027"/>
    </source>
</evidence>
<dbReference type="InterPro" id="IPR001509">
    <property type="entry name" value="Epimerase_deHydtase"/>
</dbReference>
<accession>A0A2J0Z9K1</accession>
<feature type="domain" description="NAD-dependent epimerase/dehydratase" evidence="2">
    <location>
        <begin position="3"/>
        <end position="166"/>
    </location>
</feature>